<dbReference type="PROSITE" id="PS51257">
    <property type="entry name" value="PROKAR_LIPOPROTEIN"/>
    <property type="match status" value="1"/>
</dbReference>
<dbReference type="AlphaFoldDB" id="A0A3B0RFL2"/>
<gene>
    <name evidence="1" type="ORF">MNBD_ALPHA06-641</name>
</gene>
<name>A0A3B0RFL2_9ZZZZ</name>
<organism evidence="1">
    <name type="scientific">hydrothermal vent metagenome</name>
    <dbReference type="NCBI Taxonomy" id="652676"/>
    <lineage>
        <taxon>unclassified sequences</taxon>
        <taxon>metagenomes</taxon>
        <taxon>ecological metagenomes</taxon>
    </lineage>
</organism>
<protein>
    <submittedName>
        <fullName evidence="1">Uncharacterized protein</fullName>
    </submittedName>
</protein>
<evidence type="ECO:0000313" key="1">
    <source>
        <dbReference type="EMBL" id="VAV90721.1"/>
    </source>
</evidence>
<proteinExistence type="predicted"/>
<sequence length="297" mass="31882">MFTARTKIFFSALLASIIWGATAMPGALACETCKPKQKNHQIRVPGFSVNGPNVNITSATVNKNKNMTTTGVSSQGFFQQGSLASRNSFFYGGGGGYISDGPVPTVINGLTLEGASQTRTITEQIEVPYNESITASRWVENIYVLQAVCMDDTGTPHPASRPDPNEQVDPSFSGELFRCMAGTWMQVTLGEYNGDHSKGQFNNGSTIVCGKGEALVHQSGGKVSCAPQTPHRNCNERSLLRKYGPGVKVVRISHEEQFTEQVTRTRTETRTREITEQTAGHTVSKTLVLSGGVGGGG</sequence>
<dbReference type="EMBL" id="UOEE01000116">
    <property type="protein sequence ID" value="VAV90721.1"/>
    <property type="molecule type" value="Genomic_DNA"/>
</dbReference>
<accession>A0A3B0RFL2</accession>
<reference evidence="1" key="1">
    <citation type="submission" date="2018-06" db="EMBL/GenBank/DDBJ databases">
        <authorList>
            <person name="Zhirakovskaya E."/>
        </authorList>
    </citation>
    <scope>NUCLEOTIDE SEQUENCE</scope>
</reference>